<keyword evidence="3" id="KW-1185">Reference proteome</keyword>
<gene>
    <name evidence="2" type="ORF">DES41_101541</name>
</gene>
<feature type="transmembrane region" description="Helical" evidence="1">
    <location>
        <begin position="56"/>
        <end position="75"/>
    </location>
</feature>
<protein>
    <submittedName>
        <fullName evidence="2">Uncharacterized protein</fullName>
    </submittedName>
</protein>
<dbReference type="RefSeq" id="WP_114465616.1">
    <property type="nucleotide sequence ID" value="NZ_QPJK01000001.1"/>
</dbReference>
<reference evidence="2 3" key="1">
    <citation type="submission" date="2018-07" db="EMBL/GenBank/DDBJ databases">
        <title>Genomic Encyclopedia of Type Strains, Phase IV (KMG-IV): sequencing the most valuable type-strain genomes for metagenomic binning, comparative biology and taxonomic classification.</title>
        <authorList>
            <person name="Goeker M."/>
        </authorList>
    </citation>
    <scope>NUCLEOTIDE SEQUENCE [LARGE SCALE GENOMIC DNA]</scope>
    <source>
        <strain evidence="2 3">DSM 21634</strain>
    </source>
</reference>
<organism evidence="2 3">
    <name type="scientific">Pseudorhodoferax soli</name>
    <dbReference type="NCBI Taxonomy" id="545864"/>
    <lineage>
        <taxon>Bacteria</taxon>
        <taxon>Pseudomonadati</taxon>
        <taxon>Pseudomonadota</taxon>
        <taxon>Betaproteobacteria</taxon>
        <taxon>Burkholderiales</taxon>
        <taxon>Comamonadaceae</taxon>
    </lineage>
</organism>
<proteinExistence type="predicted"/>
<dbReference type="OrthoDB" id="3536934at2"/>
<feature type="transmembrane region" description="Helical" evidence="1">
    <location>
        <begin position="116"/>
        <end position="139"/>
    </location>
</feature>
<dbReference type="Proteomes" id="UP000252884">
    <property type="component" value="Unassembled WGS sequence"/>
</dbReference>
<accession>A0A368Y941</accession>
<dbReference type="EMBL" id="QPJK01000001">
    <property type="protein sequence ID" value="RCW75938.1"/>
    <property type="molecule type" value="Genomic_DNA"/>
</dbReference>
<feature type="transmembrane region" description="Helical" evidence="1">
    <location>
        <begin position="87"/>
        <end position="104"/>
    </location>
</feature>
<sequence>MQALAALQSHPWAYPALEVVHIVGIALLLGNLVALEVRVFGGAAALPVPALARLSLTLALAGFALAAASGLLMFATHPVELLANRSFLLKMGLLALAGCNAAWFHGRGALARLDRLARLQMLASSLLWLAAIACGRWIAYE</sequence>
<comment type="caution">
    <text evidence="2">The sequence shown here is derived from an EMBL/GenBank/DDBJ whole genome shotgun (WGS) entry which is preliminary data.</text>
</comment>
<keyword evidence="1" id="KW-1133">Transmembrane helix</keyword>
<feature type="transmembrane region" description="Helical" evidence="1">
    <location>
        <begin position="12"/>
        <end position="35"/>
    </location>
</feature>
<evidence type="ECO:0000313" key="3">
    <source>
        <dbReference type="Proteomes" id="UP000252884"/>
    </source>
</evidence>
<keyword evidence="1" id="KW-0472">Membrane</keyword>
<name>A0A368Y941_9BURK</name>
<evidence type="ECO:0000256" key="1">
    <source>
        <dbReference type="SAM" id="Phobius"/>
    </source>
</evidence>
<keyword evidence="1" id="KW-0812">Transmembrane</keyword>
<dbReference type="AlphaFoldDB" id="A0A368Y941"/>
<evidence type="ECO:0000313" key="2">
    <source>
        <dbReference type="EMBL" id="RCW75938.1"/>
    </source>
</evidence>